<keyword evidence="2" id="KW-1133">Transmembrane helix</keyword>
<feature type="signal peptide" evidence="3">
    <location>
        <begin position="1"/>
        <end position="21"/>
    </location>
</feature>
<gene>
    <name evidence="4" type="primary">Bcl2l13_1</name>
    <name evidence="4" type="ORF">GTO93_0002665</name>
</gene>
<accession>A0ABS2YFV9</accession>
<dbReference type="PANTHER" id="PTHR15758:SF2">
    <property type="entry name" value="BCL-2-LIKE PROTEIN 13"/>
    <property type="match status" value="1"/>
</dbReference>
<feature type="chain" id="PRO_5046738283" evidence="3">
    <location>
        <begin position="22"/>
        <end position="279"/>
    </location>
</feature>
<feature type="region of interest" description="Disordered" evidence="1">
    <location>
        <begin position="218"/>
        <end position="244"/>
    </location>
</feature>
<comment type="caution">
    <text evidence="4">The sequence shown here is derived from an EMBL/GenBank/DDBJ whole genome shotgun (WGS) entry which is preliminary data.</text>
</comment>
<evidence type="ECO:0000256" key="2">
    <source>
        <dbReference type="SAM" id="Phobius"/>
    </source>
</evidence>
<keyword evidence="2" id="KW-0472">Membrane</keyword>
<feature type="region of interest" description="Disordered" evidence="1">
    <location>
        <begin position="96"/>
        <end position="125"/>
    </location>
</feature>
<proteinExistence type="predicted"/>
<dbReference type="EMBL" id="JAAWVQ010149815">
    <property type="protein sequence ID" value="MBN3285594.1"/>
    <property type="molecule type" value="Genomic_DNA"/>
</dbReference>
<feature type="transmembrane region" description="Helical" evidence="2">
    <location>
        <begin position="255"/>
        <end position="276"/>
    </location>
</feature>
<evidence type="ECO:0000256" key="1">
    <source>
        <dbReference type="SAM" id="MobiDB-lite"/>
    </source>
</evidence>
<feature type="non-terminal residue" evidence="4">
    <location>
        <position position="1"/>
    </location>
</feature>
<evidence type="ECO:0000313" key="5">
    <source>
        <dbReference type="Proteomes" id="UP001166093"/>
    </source>
</evidence>
<name>A0ABS2YFV9_POLSP</name>
<feature type="non-terminal residue" evidence="4">
    <location>
        <position position="279"/>
    </location>
</feature>
<organism evidence="4 5">
    <name type="scientific">Polyodon spathula</name>
    <name type="common">North American paddlefish</name>
    <name type="synonym">Squalus spathula</name>
    <dbReference type="NCBI Taxonomy" id="7913"/>
    <lineage>
        <taxon>Eukaryota</taxon>
        <taxon>Metazoa</taxon>
        <taxon>Chordata</taxon>
        <taxon>Craniata</taxon>
        <taxon>Vertebrata</taxon>
        <taxon>Euteleostomi</taxon>
        <taxon>Actinopterygii</taxon>
        <taxon>Chondrostei</taxon>
        <taxon>Acipenseriformes</taxon>
        <taxon>Polyodontidae</taxon>
        <taxon>Polyodon</taxon>
    </lineage>
</organism>
<evidence type="ECO:0000313" key="4">
    <source>
        <dbReference type="EMBL" id="MBN3285594.1"/>
    </source>
</evidence>
<dbReference type="InterPro" id="IPR042398">
    <property type="entry name" value="BCL2L13"/>
</dbReference>
<dbReference type="PANTHER" id="PTHR15758">
    <property type="entry name" value="BCL-2-LIKE PROTEIN 13"/>
    <property type="match status" value="1"/>
</dbReference>
<dbReference type="Proteomes" id="UP001166093">
    <property type="component" value="Unassembled WGS sequence"/>
</dbReference>
<sequence>MSQLVLICWSLLLSLQGTVFSLEEEEDQGIIAEDSNDIYILTSDKSGQVSSPESLAVLSSWRSDSLPVSLSVSQSWQTESLPVSLGPESWAQVTMDPEDLKSLDSNEGGEERSENNSSNSDLVHVEKEEIAEDEGAISMAEVLEIQEAQEAVLRTELEEEPPVTLPAALESTALTEQTDLSPPAAAATAVIPQEEKPSKELVIKKVVKDILRESPIEVPESTKEAEKVPLAPEEKVETLPPEGEKDISLADDNSFLYYGVTAAAVAALVVAVALVLRKK</sequence>
<reference evidence="4" key="1">
    <citation type="journal article" date="2021" name="Cell">
        <title>Tracing the genetic footprints of vertebrate landing in non-teleost ray-finned fishes.</title>
        <authorList>
            <person name="Bi X."/>
            <person name="Wang K."/>
            <person name="Yang L."/>
            <person name="Pan H."/>
            <person name="Jiang H."/>
            <person name="Wei Q."/>
            <person name="Fang M."/>
            <person name="Yu H."/>
            <person name="Zhu C."/>
            <person name="Cai Y."/>
            <person name="He Y."/>
            <person name="Gan X."/>
            <person name="Zeng H."/>
            <person name="Yu D."/>
            <person name="Zhu Y."/>
            <person name="Jiang H."/>
            <person name="Qiu Q."/>
            <person name="Yang H."/>
            <person name="Zhang Y.E."/>
            <person name="Wang W."/>
            <person name="Zhu M."/>
            <person name="He S."/>
            <person name="Zhang G."/>
        </authorList>
    </citation>
    <scope>NUCLEOTIDE SEQUENCE</scope>
    <source>
        <strain evidence="4">Pddl_001</strain>
    </source>
</reference>
<evidence type="ECO:0000256" key="3">
    <source>
        <dbReference type="SAM" id="SignalP"/>
    </source>
</evidence>
<keyword evidence="3" id="KW-0732">Signal</keyword>
<protein>
    <submittedName>
        <fullName evidence="4">B2L13 protein</fullName>
    </submittedName>
</protein>
<feature type="compositionally biased region" description="Basic and acidic residues" evidence="1">
    <location>
        <begin position="98"/>
        <end position="114"/>
    </location>
</feature>
<keyword evidence="5" id="KW-1185">Reference proteome</keyword>
<keyword evidence="2" id="KW-0812">Transmembrane</keyword>